<dbReference type="InterPro" id="IPR016195">
    <property type="entry name" value="Pol/histidinol_Pase-like"/>
</dbReference>
<dbReference type="Gene3D" id="3.20.20.140">
    <property type="entry name" value="Metal-dependent hydrolases"/>
    <property type="match status" value="1"/>
</dbReference>
<reference evidence="2 3" key="1">
    <citation type="submission" date="2017-09" db="EMBL/GenBank/DDBJ databases">
        <title>Depth-based differentiation of microbial function through sediment-hosted aquifers and enrichment of novel symbionts in the deep terrestrial subsurface.</title>
        <authorList>
            <person name="Probst A.J."/>
            <person name="Ladd B."/>
            <person name="Jarett J.K."/>
            <person name="Geller-Mcgrath D.E."/>
            <person name="Sieber C.M."/>
            <person name="Emerson J.B."/>
            <person name="Anantharaman K."/>
            <person name="Thomas B.C."/>
            <person name="Malmstrom R."/>
            <person name="Stieglmeier M."/>
            <person name="Klingl A."/>
            <person name="Woyke T."/>
            <person name="Ryan C.M."/>
            <person name="Banfield J.F."/>
        </authorList>
    </citation>
    <scope>NUCLEOTIDE SEQUENCE [LARGE SCALE GENOMIC DNA]</scope>
    <source>
        <strain evidence="2">CG_4_10_14_0_8_um_filter_42_10</strain>
    </source>
</reference>
<dbReference type="InterPro" id="IPR052018">
    <property type="entry name" value="PHP_domain"/>
</dbReference>
<evidence type="ECO:0000313" key="2">
    <source>
        <dbReference type="EMBL" id="PIY97198.1"/>
    </source>
</evidence>
<dbReference type="PANTHER" id="PTHR42924:SF3">
    <property type="entry name" value="POLYMERASE_HISTIDINOL PHOSPHATASE N-TERMINAL DOMAIN-CONTAINING PROTEIN"/>
    <property type="match status" value="1"/>
</dbReference>
<dbReference type="PANTHER" id="PTHR42924">
    <property type="entry name" value="EXONUCLEASE"/>
    <property type="match status" value="1"/>
</dbReference>
<protein>
    <recommendedName>
        <fullName evidence="1">Polymerase/histidinol phosphatase N-terminal domain-containing protein</fullName>
    </recommendedName>
</protein>
<dbReference type="Pfam" id="PF02811">
    <property type="entry name" value="PHP"/>
    <property type="match status" value="1"/>
</dbReference>
<dbReference type="GO" id="GO:0004534">
    <property type="term" value="F:5'-3' RNA exonuclease activity"/>
    <property type="evidence" value="ECO:0007669"/>
    <property type="project" value="TreeGrafter"/>
</dbReference>
<dbReference type="GO" id="GO:0035312">
    <property type="term" value="F:5'-3' DNA exonuclease activity"/>
    <property type="evidence" value="ECO:0007669"/>
    <property type="project" value="TreeGrafter"/>
</dbReference>
<gene>
    <name evidence="2" type="ORF">COY66_00695</name>
</gene>
<organism evidence="2 3">
    <name type="scientific">Candidatus Kerfeldbacteria bacterium CG_4_10_14_0_8_um_filter_42_10</name>
    <dbReference type="NCBI Taxonomy" id="2014248"/>
    <lineage>
        <taxon>Bacteria</taxon>
        <taxon>Candidatus Kerfeldiibacteriota</taxon>
    </lineage>
</organism>
<name>A0A2M7RKC3_9BACT</name>
<feature type="domain" description="Polymerase/histidinol phosphatase N-terminal" evidence="1">
    <location>
        <begin position="8"/>
        <end position="73"/>
    </location>
</feature>
<dbReference type="SUPFAM" id="SSF89550">
    <property type="entry name" value="PHP domain-like"/>
    <property type="match status" value="1"/>
</dbReference>
<dbReference type="EMBL" id="PFMD01000008">
    <property type="protein sequence ID" value="PIY97198.1"/>
    <property type="molecule type" value="Genomic_DNA"/>
</dbReference>
<proteinExistence type="predicted"/>
<dbReference type="Proteomes" id="UP000230779">
    <property type="component" value="Unassembled WGS sequence"/>
</dbReference>
<evidence type="ECO:0000259" key="1">
    <source>
        <dbReference type="SMART" id="SM00481"/>
    </source>
</evidence>
<accession>A0A2M7RKC3</accession>
<dbReference type="AlphaFoldDB" id="A0A2M7RKC3"/>
<dbReference type="Gene3D" id="1.10.150.650">
    <property type="match status" value="1"/>
</dbReference>
<sequence length="309" mass="34995">MQTMKNKVELQVHSNHSDGSYSVAALFKMAKKQGVAIFSITDHDSVVGIPKAFEAAKLFKISYIAGVELTVVYQKSELHLLGYGIDHHNAGLRKLTEFSRKSRAEQIAKMTIKLQKLGYQVSFAQVKSRAHGLIARPHLADEIIANPKNRAYFKKRHGKLPNRSLFIQTYIIPGKPAFVEKKYVPIKQGIDVIHKAGGFAFLSHPLGRRFSEGIGLTSYRNWRRVLFNLKRMGLDGIEVYAPDHFVSDQKTLFRFAKRNHLLMSGGSDFHNLRIPGIPLGYVSKKRKIPYSVGKNLLHQVNPKFTFRAK</sequence>
<evidence type="ECO:0000313" key="3">
    <source>
        <dbReference type="Proteomes" id="UP000230779"/>
    </source>
</evidence>
<dbReference type="InterPro" id="IPR003141">
    <property type="entry name" value="Pol/His_phosphatase_N"/>
</dbReference>
<dbReference type="InterPro" id="IPR004013">
    <property type="entry name" value="PHP_dom"/>
</dbReference>
<dbReference type="CDD" id="cd07438">
    <property type="entry name" value="PHP_HisPPase_AMP"/>
    <property type="match status" value="1"/>
</dbReference>
<comment type="caution">
    <text evidence="2">The sequence shown here is derived from an EMBL/GenBank/DDBJ whole genome shotgun (WGS) entry which is preliminary data.</text>
</comment>
<dbReference type="SMART" id="SM00481">
    <property type="entry name" value="POLIIIAc"/>
    <property type="match status" value="1"/>
</dbReference>